<organism evidence="6 7">
    <name type="scientific">Magnaporthiopsis poae (strain ATCC 64411 / 73-15)</name>
    <name type="common">Kentucky bluegrass fungus</name>
    <name type="synonym">Magnaporthe poae</name>
    <dbReference type="NCBI Taxonomy" id="644358"/>
    <lineage>
        <taxon>Eukaryota</taxon>
        <taxon>Fungi</taxon>
        <taxon>Dikarya</taxon>
        <taxon>Ascomycota</taxon>
        <taxon>Pezizomycotina</taxon>
        <taxon>Sordariomycetes</taxon>
        <taxon>Sordariomycetidae</taxon>
        <taxon>Magnaporthales</taxon>
        <taxon>Magnaporthaceae</taxon>
        <taxon>Magnaporthiopsis</taxon>
    </lineage>
</organism>
<feature type="domain" description="NmrA-like" evidence="4">
    <location>
        <begin position="3"/>
        <end position="137"/>
    </location>
</feature>
<dbReference type="STRING" id="644358.A0A0C4EEH9"/>
<dbReference type="Gene3D" id="3.40.50.720">
    <property type="entry name" value="NAD(P)-binding Rossmann-like Domain"/>
    <property type="match status" value="1"/>
</dbReference>
<evidence type="ECO:0000313" key="5">
    <source>
        <dbReference type="EMBL" id="KLU92206.1"/>
    </source>
</evidence>
<reference evidence="6" key="4">
    <citation type="journal article" date="2015" name="G3 (Bethesda)">
        <title>Genome sequences of three phytopathogenic species of the Magnaporthaceae family of fungi.</title>
        <authorList>
            <person name="Okagaki L.H."/>
            <person name="Nunes C.C."/>
            <person name="Sailsbery J."/>
            <person name="Clay B."/>
            <person name="Brown D."/>
            <person name="John T."/>
            <person name="Oh Y."/>
            <person name="Young N."/>
            <person name="Fitzgerald M."/>
            <person name="Haas B.J."/>
            <person name="Zeng Q."/>
            <person name="Young S."/>
            <person name="Adiconis X."/>
            <person name="Fan L."/>
            <person name="Levin J.Z."/>
            <person name="Mitchell T.K."/>
            <person name="Okubara P.A."/>
            <person name="Farman M.L."/>
            <person name="Kohn L.M."/>
            <person name="Birren B."/>
            <person name="Ma L.-J."/>
            <person name="Dean R.A."/>
        </authorList>
    </citation>
    <scope>NUCLEOTIDE SEQUENCE</scope>
    <source>
        <strain evidence="6">ATCC 64411 / 73-15</strain>
    </source>
</reference>
<dbReference type="InterPro" id="IPR008030">
    <property type="entry name" value="NmrA-like"/>
</dbReference>
<keyword evidence="2" id="KW-0521">NADP</keyword>
<dbReference type="eggNOG" id="ENOG502RXEE">
    <property type="taxonomic scope" value="Eukaryota"/>
</dbReference>
<evidence type="ECO:0000256" key="1">
    <source>
        <dbReference type="ARBA" id="ARBA00005725"/>
    </source>
</evidence>
<dbReference type="Proteomes" id="UP000011715">
    <property type="component" value="Unassembled WGS sequence"/>
</dbReference>
<comment type="similarity">
    <text evidence="1">Belongs to the NmrA-type oxidoreductase family. Isoflavone reductase subfamily.</text>
</comment>
<evidence type="ECO:0000313" key="7">
    <source>
        <dbReference type="Proteomes" id="UP000011715"/>
    </source>
</evidence>
<evidence type="ECO:0000256" key="2">
    <source>
        <dbReference type="ARBA" id="ARBA00022857"/>
    </source>
</evidence>
<dbReference type="PANTHER" id="PTHR47706">
    <property type="entry name" value="NMRA-LIKE FAMILY PROTEIN"/>
    <property type="match status" value="1"/>
</dbReference>
<reference evidence="7" key="2">
    <citation type="submission" date="2010-05" db="EMBL/GenBank/DDBJ databases">
        <title>The genome sequence of Magnaporthe poae strain ATCC 64411.</title>
        <authorList>
            <person name="Ma L.-J."/>
            <person name="Dead R."/>
            <person name="Young S."/>
            <person name="Zeng Q."/>
            <person name="Koehrsen M."/>
            <person name="Alvarado L."/>
            <person name="Berlin A."/>
            <person name="Chapman S.B."/>
            <person name="Chen Z."/>
            <person name="Freedman E."/>
            <person name="Gellesch M."/>
            <person name="Goldberg J."/>
            <person name="Griggs A."/>
            <person name="Gujja S."/>
            <person name="Heilman E.R."/>
            <person name="Heiman D."/>
            <person name="Hepburn T."/>
            <person name="Howarth C."/>
            <person name="Jen D."/>
            <person name="Larson L."/>
            <person name="Mehta T."/>
            <person name="Neiman D."/>
            <person name="Pearson M."/>
            <person name="Roberts A."/>
            <person name="Saif S."/>
            <person name="Shea T."/>
            <person name="Shenoy N."/>
            <person name="Sisk P."/>
            <person name="Stolte C."/>
            <person name="Sykes S."/>
            <person name="Walk T."/>
            <person name="White J."/>
            <person name="Yandava C."/>
            <person name="Haas B."/>
            <person name="Nusbaum C."/>
            <person name="Birren B."/>
        </authorList>
    </citation>
    <scope>NUCLEOTIDE SEQUENCE [LARGE SCALE GENOMIC DNA]</scope>
    <source>
        <strain evidence="7">ATCC 64411 / 73-15</strain>
    </source>
</reference>
<dbReference type="EMBL" id="ADBL01002742">
    <property type="status" value="NOT_ANNOTATED_CDS"/>
    <property type="molecule type" value="Genomic_DNA"/>
</dbReference>
<dbReference type="VEuPathDB" id="FungiDB:MAPG_11152"/>
<protein>
    <recommendedName>
        <fullName evidence="4">NmrA-like domain-containing protein</fullName>
    </recommendedName>
</protein>
<reference evidence="5" key="3">
    <citation type="submission" date="2011-03" db="EMBL/GenBank/DDBJ databases">
        <title>Annotation of Magnaporthe poae ATCC 64411.</title>
        <authorList>
            <person name="Ma L.-J."/>
            <person name="Dead R."/>
            <person name="Young S.K."/>
            <person name="Zeng Q."/>
            <person name="Gargeya S."/>
            <person name="Fitzgerald M."/>
            <person name="Haas B."/>
            <person name="Abouelleil A."/>
            <person name="Alvarado L."/>
            <person name="Arachchi H.M."/>
            <person name="Berlin A."/>
            <person name="Brown A."/>
            <person name="Chapman S.B."/>
            <person name="Chen Z."/>
            <person name="Dunbar C."/>
            <person name="Freedman E."/>
            <person name="Gearin G."/>
            <person name="Gellesch M."/>
            <person name="Goldberg J."/>
            <person name="Griggs A."/>
            <person name="Gujja S."/>
            <person name="Heiman D."/>
            <person name="Howarth C."/>
            <person name="Larson L."/>
            <person name="Lui A."/>
            <person name="MacDonald P.J.P."/>
            <person name="Mehta T."/>
            <person name="Montmayeur A."/>
            <person name="Murphy C."/>
            <person name="Neiman D."/>
            <person name="Pearson M."/>
            <person name="Priest M."/>
            <person name="Roberts A."/>
            <person name="Saif S."/>
            <person name="Shea T."/>
            <person name="Shenoy N."/>
            <person name="Sisk P."/>
            <person name="Stolte C."/>
            <person name="Sykes S."/>
            <person name="Yandava C."/>
            <person name="Wortman J."/>
            <person name="Nusbaum C."/>
            <person name="Birren B."/>
        </authorList>
    </citation>
    <scope>NUCLEOTIDE SEQUENCE</scope>
    <source>
        <strain evidence="5">ATCC 64411</strain>
    </source>
</reference>
<evidence type="ECO:0000259" key="4">
    <source>
        <dbReference type="Pfam" id="PF05368"/>
    </source>
</evidence>
<accession>A0A0C4EEH9</accession>
<keyword evidence="7" id="KW-1185">Reference proteome</keyword>
<evidence type="ECO:0000313" key="6">
    <source>
        <dbReference type="EnsemblFungi" id="MAPG_11152T0"/>
    </source>
</evidence>
<dbReference type="EMBL" id="GL876979">
    <property type="protein sequence ID" value="KLU92206.1"/>
    <property type="molecule type" value="Genomic_DNA"/>
</dbReference>
<dbReference type="OrthoDB" id="10000533at2759"/>
<dbReference type="InterPro" id="IPR036291">
    <property type="entry name" value="NAD(P)-bd_dom_sf"/>
</dbReference>
<name>A0A0C4EEH9_MAGP6</name>
<keyword evidence="3" id="KW-0560">Oxidoreductase</keyword>
<reference evidence="5" key="1">
    <citation type="submission" date="2010-05" db="EMBL/GenBank/DDBJ databases">
        <title>The Genome Sequence of Magnaporthe poae strain ATCC 64411.</title>
        <authorList>
            <consortium name="The Broad Institute Genome Sequencing Platform"/>
            <consortium name="Broad Institute Genome Sequencing Center for Infectious Disease"/>
            <person name="Ma L.-J."/>
            <person name="Dead R."/>
            <person name="Young S."/>
            <person name="Zeng Q."/>
            <person name="Koehrsen M."/>
            <person name="Alvarado L."/>
            <person name="Berlin A."/>
            <person name="Chapman S.B."/>
            <person name="Chen Z."/>
            <person name="Freedman E."/>
            <person name="Gellesch M."/>
            <person name="Goldberg J."/>
            <person name="Griggs A."/>
            <person name="Gujja S."/>
            <person name="Heilman E.R."/>
            <person name="Heiman D."/>
            <person name="Hepburn T."/>
            <person name="Howarth C."/>
            <person name="Jen D."/>
            <person name="Larson L."/>
            <person name="Mehta T."/>
            <person name="Neiman D."/>
            <person name="Pearson M."/>
            <person name="Roberts A."/>
            <person name="Saif S."/>
            <person name="Shea T."/>
            <person name="Shenoy N."/>
            <person name="Sisk P."/>
            <person name="Stolte C."/>
            <person name="Sykes S."/>
            <person name="Walk T."/>
            <person name="White J."/>
            <person name="Yandava C."/>
            <person name="Haas B."/>
            <person name="Nusbaum C."/>
            <person name="Birren B."/>
        </authorList>
    </citation>
    <scope>NUCLEOTIDE SEQUENCE</scope>
    <source>
        <strain evidence="5">ATCC 64411</strain>
    </source>
</reference>
<dbReference type="SUPFAM" id="SSF51735">
    <property type="entry name" value="NAD(P)-binding Rossmann-fold domains"/>
    <property type="match status" value="1"/>
</dbReference>
<sequence>MVKIAIAGAGGQLAREIIDAFVETGRHEILGLMRKDTSAQPSLPGVTWVQNKFDDKAELVRLLAGVNTVLCFFTVEKDEGARAQKLLIDAAVEAGVPRYIPSEWSMGASLKANIHTAPHYANKLLVREYLADLNNRNNSGKKVLEYTLLWPGLFANYLGFPHKTTAHVSAFEIFMNIDAGVAIAVEGHADARVAFTTMADLSRAVVRIVEYEGEWPVNGGLRGESIRYADLLELATRLRGSAAPPMEVEWVKMEDLEAGRLATKWLPKLDHPAMASGLTEEMSRGFLVGIVRALAVGGWDTSDEWNKLLPDMEFTGLERFLTPLFKGKQ</sequence>
<dbReference type="Pfam" id="PF05368">
    <property type="entry name" value="NmrA"/>
    <property type="match status" value="1"/>
</dbReference>
<gene>
    <name evidence="5" type="ORF">MAPG_11152</name>
</gene>
<proteinExistence type="inferred from homology"/>
<dbReference type="InterPro" id="IPR051609">
    <property type="entry name" value="NmrA/Isoflavone_reductase-like"/>
</dbReference>
<dbReference type="PANTHER" id="PTHR47706:SF4">
    <property type="entry name" value="NMRA-LIKE DOMAIN-CONTAINING PROTEIN"/>
    <property type="match status" value="1"/>
</dbReference>
<dbReference type="AlphaFoldDB" id="A0A0C4EEH9"/>
<reference evidence="6" key="5">
    <citation type="submission" date="2015-06" db="UniProtKB">
        <authorList>
            <consortium name="EnsemblFungi"/>
        </authorList>
    </citation>
    <scope>IDENTIFICATION</scope>
    <source>
        <strain evidence="6">ATCC 64411</strain>
    </source>
</reference>
<evidence type="ECO:0000256" key="3">
    <source>
        <dbReference type="ARBA" id="ARBA00023002"/>
    </source>
</evidence>
<dbReference type="OMA" id="GIDTCIS"/>
<dbReference type="EnsemblFungi" id="MAPG_11152T0">
    <property type="protein sequence ID" value="MAPG_11152T0"/>
    <property type="gene ID" value="MAPG_11152"/>
</dbReference>
<dbReference type="GO" id="GO:0016491">
    <property type="term" value="F:oxidoreductase activity"/>
    <property type="evidence" value="ECO:0007669"/>
    <property type="project" value="UniProtKB-KW"/>
</dbReference>